<dbReference type="EMBL" id="CP154792">
    <property type="protein sequence ID" value="XAN17202.1"/>
    <property type="molecule type" value="Genomic_DNA"/>
</dbReference>
<gene>
    <name evidence="1" type="ORF">AAIK43_04005</name>
</gene>
<evidence type="ECO:0000313" key="2">
    <source>
        <dbReference type="Proteomes" id="UP001446337"/>
    </source>
</evidence>
<sequence>MNITKGASLKACDSLCFPLSPELHRLHDQGGVPRAERWKRECEYVDATRAALIQKGQWPAEVELHYGTSLCRPAGRRSAHTFSM</sequence>
<accession>A0ABZ3G5A0</accession>
<dbReference type="Proteomes" id="UP001446337">
    <property type="component" value="Chromosome"/>
</dbReference>
<keyword evidence="2" id="KW-1185">Reference proteome</keyword>
<name>A0ABZ3G5A0_ACHDE</name>
<organism evidence="1 2">
    <name type="scientific">Achromobacter denitrificans</name>
    <name type="common">Alcaligenes denitrificans</name>
    <dbReference type="NCBI Taxonomy" id="32002"/>
    <lineage>
        <taxon>Bacteria</taxon>
        <taxon>Pseudomonadati</taxon>
        <taxon>Pseudomonadota</taxon>
        <taxon>Betaproteobacteria</taxon>
        <taxon>Burkholderiales</taxon>
        <taxon>Alcaligenaceae</taxon>
        <taxon>Achromobacter</taxon>
    </lineage>
</organism>
<reference evidence="1 2" key="1">
    <citation type="submission" date="2024-05" db="EMBL/GenBank/DDBJ databases">
        <title>Achromobacter denitrificans. BP1, complete genome.</title>
        <authorList>
            <person name="Zhang B."/>
        </authorList>
    </citation>
    <scope>NUCLEOTIDE SEQUENCE [LARGE SCALE GENOMIC DNA]</scope>
    <source>
        <strain evidence="1 2">BP1</strain>
    </source>
</reference>
<dbReference type="RefSeq" id="WP_254598927.1">
    <property type="nucleotide sequence ID" value="NZ_CADIKP010000016.1"/>
</dbReference>
<protein>
    <submittedName>
        <fullName evidence="1">Uncharacterized protein</fullName>
    </submittedName>
</protein>
<proteinExistence type="predicted"/>
<evidence type="ECO:0000313" key="1">
    <source>
        <dbReference type="EMBL" id="XAN17202.1"/>
    </source>
</evidence>